<reference evidence="2" key="2">
    <citation type="submission" date="2016-11" db="EMBL/GenBank/DDBJ databases">
        <authorList>
            <person name="Jaros S."/>
            <person name="Januszkiewicz K."/>
            <person name="Wedrychowicz H."/>
        </authorList>
    </citation>
    <scope>NUCLEOTIDE SEQUENCE</scope>
    <source>
        <strain evidence="2">9716_6_60</strain>
        <plasmid evidence="2">9716_6_60</plasmid>
    </source>
</reference>
<dbReference type="SUPFAM" id="SSF143100">
    <property type="entry name" value="TTHA1013/TTHA0281-like"/>
    <property type="match status" value="1"/>
</dbReference>
<dbReference type="RefSeq" id="WP_201893123.1">
    <property type="nucleotide sequence ID" value="NZ_LT635654.1"/>
</dbReference>
<dbReference type="AlphaFoldDB" id="A0A1L0CSL9"/>
<name>A0A1L0CSL9_AERCA</name>
<accession>A0A1L0CSL9</accession>
<dbReference type="Gene3D" id="3.30.160.250">
    <property type="match status" value="1"/>
</dbReference>
<proteinExistence type="predicted"/>
<evidence type="ECO:0000313" key="2">
    <source>
        <dbReference type="EMBL" id="SGZ37751.1"/>
    </source>
</evidence>
<dbReference type="InterPro" id="IPR031807">
    <property type="entry name" value="HicB-like"/>
</dbReference>
<geneLocation type="plasmid" evidence="2">
    <name>9716_6_60</name>
</geneLocation>
<reference evidence="2" key="1">
    <citation type="submission" date="2016-11" db="EMBL/GenBank/DDBJ databases">
        <title>Aeromonas genus plasmids.</title>
        <authorList>
            <person name="Klemm E.J."/>
            <person name="Page A.J."/>
        </authorList>
    </citation>
    <scope>NUCLEOTIDE SEQUENCE [LARGE SCALE GENOMIC DNA]</scope>
    <source>
        <strain evidence="2">9716_6_60</strain>
        <plasmid evidence="2">9716_6_60</plasmid>
    </source>
</reference>
<dbReference type="EMBL" id="LT635654">
    <property type="protein sequence ID" value="SGZ37751.1"/>
    <property type="molecule type" value="Genomic_DNA"/>
</dbReference>
<dbReference type="CDD" id="cd22231">
    <property type="entry name" value="RHH_NikR_HicB-like"/>
    <property type="match status" value="1"/>
</dbReference>
<keyword evidence="2" id="KW-0614">Plasmid</keyword>
<organism evidence="2">
    <name type="scientific">Aeromonas caviae</name>
    <name type="common">Aeromonas punctata</name>
    <dbReference type="NCBI Taxonomy" id="648"/>
    <lineage>
        <taxon>Bacteria</taxon>
        <taxon>Pseudomonadati</taxon>
        <taxon>Pseudomonadota</taxon>
        <taxon>Gammaproteobacteria</taxon>
        <taxon>Aeromonadales</taxon>
        <taxon>Aeromonadaceae</taxon>
        <taxon>Aeromonas</taxon>
    </lineage>
</organism>
<evidence type="ECO:0000259" key="1">
    <source>
        <dbReference type="Pfam" id="PF15919"/>
    </source>
</evidence>
<sequence length="136" mass="14797">MYMYPAYIHEDDDGTASGFFPGVPGCYFAGDTVEECLADARMALDAHLEFIADNGDSLPEPTSAKQYWHDEDCQGGVWVLVDIDATKFEGGAVRFNATLPNLLLKKIDKAVDADSKKFGSRSGFLAQAARAMLAHN</sequence>
<protein>
    <submittedName>
        <fullName evidence="2">HicB_like antitoxin of bacterial toxin-antitoxin system</fullName>
    </submittedName>
</protein>
<dbReference type="Pfam" id="PF15919">
    <property type="entry name" value="HicB_lk_antitox"/>
    <property type="match status" value="1"/>
</dbReference>
<feature type="domain" description="HicB-like antitoxin of toxin-antitoxin system" evidence="1">
    <location>
        <begin position="4"/>
        <end position="129"/>
    </location>
</feature>
<dbReference type="InterPro" id="IPR035069">
    <property type="entry name" value="TTHA1013/TTHA0281-like"/>
</dbReference>